<dbReference type="EMBL" id="UINC01089857">
    <property type="protein sequence ID" value="SVC41287.1"/>
    <property type="molecule type" value="Genomic_DNA"/>
</dbReference>
<name>A0A382M0U5_9ZZZZ</name>
<dbReference type="Gene3D" id="3.40.50.1360">
    <property type="match status" value="1"/>
</dbReference>
<dbReference type="InterPro" id="IPR004547">
    <property type="entry name" value="Glucosamine6P_isomerase"/>
</dbReference>
<dbReference type="GO" id="GO:0019262">
    <property type="term" value="P:N-acetylneuraminate catabolic process"/>
    <property type="evidence" value="ECO:0007669"/>
    <property type="project" value="TreeGrafter"/>
</dbReference>
<dbReference type="PANTHER" id="PTHR11280:SF5">
    <property type="entry name" value="GLUCOSAMINE-6-PHOSPHATE ISOMERASE"/>
    <property type="match status" value="1"/>
</dbReference>
<dbReference type="GO" id="GO:0042802">
    <property type="term" value="F:identical protein binding"/>
    <property type="evidence" value="ECO:0007669"/>
    <property type="project" value="TreeGrafter"/>
</dbReference>
<accession>A0A382M0U5</accession>
<evidence type="ECO:0008006" key="2">
    <source>
        <dbReference type="Google" id="ProtNLM"/>
    </source>
</evidence>
<dbReference type="SUPFAM" id="SSF100950">
    <property type="entry name" value="NagB/RpiA/CoA transferase-like"/>
    <property type="match status" value="1"/>
</dbReference>
<evidence type="ECO:0000313" key="1">
    <source>
        <dbReference type="EMBL" id="SVC41287.1"/>
    </source>
</evidence>
<protein>
    <recommendedName>
        <fullName evidence="2">Glucosamine/galactosamine-6-phosphate isomerase domain-containing protein</fullName>
    </recommendedName>
</protein>
<dbReference type="InterPro" id="IPR037171">
    <property type="entry name" value="NagB/RpiA_transferase-like"/>
</dbReference>
<dbReference type="GO" id="GO:0006043">
    <property type="term" value="P:glucosamine catabolic process"/>
    <property type="evidence" value="ECO:0007669"/>
    <property type="project" value="TreeGrafter"/>
</dbReference>
<dbReference type="PANTHER" id="PTHR11280">
    <property type="entry name" value="GLUCOSAMINE-6-PHOSPHATE ISOMERASE"/>
    <property type="match status" value="1"/>
</dbReference>
<dbReference type="AlphaFoldDB" id="A0A382M0U5"/>
<proteinExistence type="predicted"/>
<dbReference type="GO" id="GO:0005829">
    <property type="term" value="C:cytosol"/>
    <property type="evidence" value="ECO:0007669"/>
    <property type="project" value="TreeGrafter"/>
</dbReference>
<organism evidence="1">
    <name type="scientific">marine metagenome</name>
    <dbReference type="NCBI Taxonomy" id="408172"/>
    <lineage>
        <taxon>unclassified sequences</taxon>
        <taxon>metagenomes</taxon>
        <taxon>ecological metagenomes</taxon>
    </lineage>
</organism>
<gene>
    <name evidence="1" type="ORF">METZ01_LOCUS294141</name>
</gene>
<reference evidence="1" key="1">
    <citation type="submission" date="2018-05" db="EMBL/GenBank/DDBJ databases">
        <authorList>
            <person name="Lanie J.A."/>
            <person name="Ng W.-L."/>
            <person name="Kazmierczak K.M."/>
            <person name="Andrzejewski T.M."/>
            <person name="Davidsen T.M."/>
            <person name="Wayne K.J."/>
            <person name="Tettelin H."/>
            <person name="Glass J.I."/>
            <person name="Rusch D."/>
            <person name="Podicherti R."/>
            <person name="Tsui H.-C.T."/>
            <person name="Winkler M.E."/>
        </authorList>
    </citation>
    <scope>NUCLEOTIDE SEQUENCE</scope>
</reference>
<dbReference type="GO" id="GO:0006046">
    <property type="term" value="P:N-acetylglucosamine catabolic process"/>
    <property type="evidence" value="ECO:0007669"/>
    <property type="project" value="TreeGrafter"/>
</dbReference>
<dbReference type="GO" id="GO:0004342">
    <property type="term" value="F:glucosamine-6-phosphate deaminase activity"/>
    <property type="evidence" value="ECO:0007669"/>
    <property type="project" value="InterPro"/>
</dbReference>
<sequence>MLKKFASSNDLSINLAKYTVKEIQKKNNIILGCPSGRTLRKTYKHIGILSYKTNVDLSNVKIIMMDEYVILKNKKFQLCNPKLHYSCVGYSHRVIQKLFNYKKSKKEKLLKSNIFFPKIHAPIQYDKLIQQLGGIDIFFLASGSSDGHVAFNNYASNVNSPTHIVALSTQTRKDNLKTFSKFQSLKEVPKFGITVGLGTIHKLSKK</sequence>
<feature type="non-terminal residue" evidence="1">
    <location>
        <position position="206"/>
    </location>
</feature>